<accession>A0ABT8LAP7</accession>
<proteinExistence type="predicted"/>
<reference evidence="1" key="1">
    <citation type="submission" date="2023-06" db="EMBL/GenBank/DDBJ databases">
        <title>Genomic of Agaribacillus aureum.</title>
        <authorList>
            <person name="Wang G."/>
        </authorList>
    </citation>
    <scope>NUCLEOTIDE SEQUENCE</scope>
    <source>
        <strain evidence="1">BMA12</strain>
    </source>
</reference>
<evidence type="ECO:0000313" key="1">
    <source>
        <dbReference type="EMBL" id="MDN5214306.1"/>
    </source>
</evidence>
<sequence>MISSNLISFSNIKLAQQYLYNIIVSRTDEKGQQWLDKKIEQLLKDPREMDFYISFNLVPRFIGKQTLDLTDEEIAAGQNLRSGLDLSHWTIDQVGRNLILLYMPFDEKSFCQNTLKNLFETAGVDELVALYAGLPLLPIGEALHQRAAEGIRTNMTAVFDAMALNNPYPKDYFNEVAWNQMVLKAFFMERPVYRIQGMEERYNEKLAAMIADYAHERWAAGRITMPELWCGIGPYVTDGLLADLRRLLDDTDELQQQAAALACYNSGSERAKTLLLNHHDLREGIENRMINWKQIGSQWENRRYQKKPLYE</sequence>
<dbReference type="Proteomes" id="UP001172083">
    <property type="component" value="Unassembled WGS sequence"/>
</dbReference>
<dbReference type="RefSeq" id="WP_346759640.1">
    <property type="nucleotide sequence ID" value="NZ_JAUJEB010000004.1"/>
</dbReference>
<organism evidence="1 2">
    <name type="scientific">Agaribacillus aureus</name>
    <dbReference type="NCBI Taxonomy" id="3051825"/>
    <lineage>
        <taxon>Bacteria</taxon>
        <taxon>Pseudomonadati</taxon>
        <taxon>Bacteroidota</taxon>
        <taxon>Cytophagia</taxon>
        <taxon>Cytophagales</taxon>
        <taxon>Splendidivirgaceae</taxon>
        <taxon>Agaribacillus</taxon>
    </lineage>
</organism>
<gene>
    <name evidence="1" type="ORF">QQ020_19665</name>
</gene>
<dbReference type="NCBIfam" id="NF035938">
    <property type="entry name" value="EboA_domain"/>
    <property type="match status" value="1"/>
</dbReference>
<dbReference type="InterPro" id="IPR047715">
    <property type="entry name" value="EboA_dom"/>
</dbReference>
<name>A0ABT8LAP7_9BACT</name>
<keyword evidence="2" id="KW-1185">Reference proteome</keyword>
<comment type="caution">
    <text evidence="1">The sequence shown here is derived from an EMBL/GenBank/DDBJ whole genome shotgun (WGS) entry which is preliminary data.</text>
</comment>
<evidence type="ECO:0000313" key="2">
    <source>
        <dbReference type="Proteomes" id="UP001172083"/>
    </source>
</evidence>
<protein>
    <submittedName>
        <fullName evidence="1">EboA domain-containing protein</fullName>
    </submittedName>
</protein>
<dbReference type="EMBL" id="JAUJEB010000004">
    <property type="protein sequence ID" value="MDN5214306.1"/>
    <property type="molecule type" value="Genomic_DNA"/>
</dbReference>